<evidence type="ECO:0000256" key="1">
    <source>
        <dbReference type="ARBA" id="ARBA00023125"/>
    </source>
</evidence>
<evidence type="ECO:0000313" key="3">
    <source>
        <dbReference type="EMBL" id="KNX38584.1"/>
    </source>
</evidence>
<dbReference type="EMBL" id="LAIR01000002">
    <property type="protein sequence ID" value="KNX38584.1"/>
    <property type="molecule type" value="Genomic_DNA"/>
</dbReference>
<evidence type="ECO:0000259" key="2">
    <source>
        <dbReference type="PROSITE" id="PS50937"/>
    </source>
</evidence>
<dbReference type="Proteomes" id="UP000037397">
    <property type="component" value="Unassembled WGS sequence"/>
</dbReference>
<dbReference type="SUPFAM" id="SSF46955">
    <property type="entry name" value="Putative DNA-binding domain"/>
    <property type="match status" value="1"/>
</dbReference>
<dbReference type="PROSITE" id="PS50937">
    <property type="entry name" value="HTH_MERR_2"/>
    <property type="match status" value="1"/>
</dbReference>
<comment type="caution">
    <text evidence="3">The sequence shown here is derived from an EMBL/GenBank/DDBJ whole genome shotgun (WGS) entry which is preliminary data.</text>
</comment>
<sequence>MTTQMLERTLTVSDVARQAGVAVSAVRFYEKHGLLVSERTSGNQRRFDRTAPCRIRVARVAQRVGMTVNDIRDLLTVLPEDGSATDEHWRAMYDAILAEGERRVRVLRRAMADIVTQDRLCEVPVDDQVEPTPYRMGPARTT</sequence>
<dbReference type="PRINTS" id="PR00040">
    <property type="entry name" value="HTHMERR"/>
</dbReference>
<dbReference type="GO" id="GO:0003677">
    <property type="term" value="F:DNA binding"/>
    <property type="evidence" value="ECO:0007669"/>
    <property type="project" value="UniProtKB-KW"/>
</dbReference>
<dbReference type="InterPro" id="IPR047057">
    <property type="entry name" value="MerR_fam"/>
</dbReference>
<dbReference type="PROSITE" id="PS00552">
    <property type="entry name" value="HTH_MERR_1"/>
    <property type="match status" value="1"/>
</dbReference>
<accession>A0A0L6CLI4</accession>
<dbReference type="Pfam" id="PF13411">
    <property type="entry name" value="MerR_1"/>
    <property type="match status" value="1"/>
</dbReference>
<reference evidence="4" key="1">
    <citation type="submission" date="2015-03" db="EMBL/GenBank/DDBJ databases">
        <title>Luteipulveratus halotolerans sp. nov., a novel actinobacterium (Dermacoccaceae) from Sarawak, Malaysia.</title>
        <authorList>
            <person name="Juboi H."/>
            <person name="Basik A."/>
            <person name="Shamsul S.S."/>
            <person name="Arnold P."/>
            <person name="Schmitt E.K."/>
            <person name="Sanglier J.-J."/>
            <person name="Yeo T."/>
        </authorList>
    </citation>
    <scope>NUCLEOTIDE SEQUENCE [LARGE SCALE GENOMIC DNA]</scope>
    <source>
        <strain evidence="4">C296001</strain>
    </source>
</reference>
<organism evidence="3 4">
    <name type="scientific">Luteipulveratus halotolerans</name>
    <dbReference type="NCBI Taxonomy" id="1631356"/>
    <lineage>
        <taxon>Bacteria</taxon>
        <taxon>Bacillati</taxon>
        <taxon>Actinomycetota</taxon>
        <taxon>Actinomycetes</taxon>
        <taxon>Micrococcales</taxon>
        <taxon>Dermacoccaceae</taxon>
        <taxon>Luteipulveratus</taxon>
    </lineage>
</organism>
<gene>
    <name evidence="3" type="ORF">VV01_17850</name>
</gene>
<keyword evidence="1" id="KW-0238">DNA-binding</keyword>
<dbReference type="PANTHER" id="PTHR30204:SF0">
    <property type="entry name" value="REDOX-SENSITIVE TRANSCRIPTIONAL ACTIVATOR SOXR"/>
    <property type="match status" value="1"/>
</dbReference>
<dbReference type="PANTHER" id="PTHR30204">
    <property type="entry name" value="REDOX-CYCLING DRUG-SENSING TRANSCRIPTIONAL ACTIVATOR SOXR"/>
    <property type="match status" value="1"/>
</dbReference>
<dbReference type="InterPro" id="IPR009061">
    <property type="entry name" value="DNA-bd_dom_put_sf"/>
</dbReference>
<proteinExistence type="predicted"/>
<dbReference type="SMART" id="SM00422">
    <property type="entry name" value="HTH_MERR"/>
    <property type="match status" value="1"/>
</dbReference>
<dbReference type="RefSeq" id="WP_050671063.1">
    <property type="nucleotide sequence ID" value="NZ_LAIR01000002.1"/>
</dbReference>
<dbReference type="InterPro" id="IPR000551">
    <property type="entry name" value="MerR-type_HTH_dom"/>
</dbReference>
<protein>
    <recommendedName>
        <fullName evidence="2">HTH merR-type domain-containing protein</fullName>
    </recommendedName>
</protein>
<dbReference type="AlphaFoldDB" id="A0A0L6CLI4"/>
<dbReference type="STRING" id="1631356.VV01_17850"/>
<dbReference type="OrthoDB" id="9802039at2"/>
<dbReference type="GO" id="GO:0003700">
    <property type="term" value="F:DNA-binding transcription factor activity"/>
    <property type="evidence" value="ECO:0007669"/>
    <property type="project" value="InterPro"/>
</dbReference>
<dbReference type="Gene3D" id="1.10.1660.10">
    <property type="match status" value="1"/>
</dbReference>
<keyword evidence="4" id="KW-1185">Reference proteome</keyword>
<name>A0A0L6CLI4_9MICO</name>
<evidence type="ECO:0000313" key="4">
    <source>
        <dbReference type="Proteomes" id="UP000037397"/>
    </source>
</evidence>
<feature type="domain" description="HTH merR-type" evidence="2">
    <location>
        <begin position="9"/>
        <end position="77"/>
    </location>
</feature>